<organism evidence="2 3">
    <name type="scientific">Pleurodeles waltl</name>
    <name type="common">Iberian ribbed newt</name>
    <dbReference type="NCBI Taxonomy" id="8319"/>
    <lineage>
        <taxon>Eukaryota</taxon>
        <taxon>Metazoa</taxon>
        <taxon>Chordata</taxon>
        <taxon>Craniata</taxon>
        <taxon>Vertebrata</taxon>
        <taxon>Euteleostomi</taxon>
        <taxon>Amphibia</taxon>
        <taxon>Batrachia</taxon>
        <taxon>Caudata</taxon>
        <taxon>Salamandroidea</taxon>
        <taxon>Salamandridae</taxon>
        <taxon>Pleurodelinae</taxon>
        <taxon>Pleurodeles</taxon>
    </lineage>
</organism>
<accession>A0AAV7NNV4</accession>
<evidence type="ECO:0000256" key="1">
    <source>
        <dbReference type="SAM" id="MobiDB-lite"/>
    </source>
</evidence>
<protein>
    <submittedName>
        <fullName evidence="2">Uncharacterized protein</fullName>
    </submittedName>
</protein>
<name>A0AAV7NNV4_PLEWA</name>
<sequence>MTPSRHRGLQLTQAGRTLSPSADGRESSPGEPVAWVQPSPSSGGFGALKTGERTTRPHQPHNTLTCSFLPESTGATARATAAFPKVSVPASPKPLAAAATFQGKRPPETSPRTPAEVARPRVRLARG</sequence>
<keyword evidence="3" id="KW-1185">Reference proteome</keyword>
<dbReference type="EMBL" id="JANPWB010000012">
    <property type="protein sequence ID" value="KAJ1117717.1"/>
    <property type="molecule type" value="Genomic_DNA"/>
</dbReference>
<feature type="region of interest" description="Disordered" evidence="1">
    <location>
        <begin position="97"/>
        <end position="127"/>
    </location>
</feature>
<comment type="caution">
    <text evidence="2">The sequence shown here is derived from an EMBL/GenBank/DDBJ whole genome shotgun (WGS) entry which is preliminary data.</text>
</comment>
<evidence type="ECO:0000313" key="2">
    <source>
        <dbReference type="EMBL" id="KAJ1117717.1"/>
    </source>
</evidence>
<feature type="compositionally biased region" description="Polar residues" evidence="1">
    <location>
        <begin position="10"/>
        <end position="20"/>
    </location>
</feature>
<gene>
    <name evidence="2" type="ORF">NDU88_005914</name>
</gene>
<dbReference type="AlphaFoldDB" id="A0AAV7NNV4"/>
<reference evidence="2" key="1">
    <citation type="journal article" date="2022" name="bioRxiv">
        <title>Sequencing and chromosome-scale assembly of the giantPleurodeles waltlgenome.</title>
        <authorList>
            <person name="Brown T."/>
            <person name="Elewa A."/>
            <person name="Iarovenko S."/>
            <person name="Subramanian E."/>
            <person name="Araus A.J."/>
            <person name="Petzold A."/>
            <person name="Susuki M."/>
            <person name="Suzuki K.-i.T."/>
            <person name="Hayashi T."/>
            <person name="Toyoda A."/>
            <person name="Oliveira C."/>
            <person name="Osipova E."/>
            <person name="Leigh N.D."/>
            <person name="Simon A."/>
            <person name="Yun M.H."/>
        </authorList>
    </citation>
    <scope>NUCLEOTIDE SEQUENCE</scope>
    <source>
        <strain evidence="2">20211129_DDA</strain>
        <tissue evidence="2">Liver</tissue>
    </source>
</reference>
<proteinExistence type="predicted"/>
<dbReference type="Proteomes" id="UP001066276">
    <property type="component" value="Chromosome 8"/>
</dbReference>
<evidence type="ECO:0000313" key="3">
    <source>
        <dbReference type="Proteomes" id="UP001066276"/>
    </source>
</evidence>
<feature type="region of interest" description="Disordered" evidence="1">
    <location>
        <begin position="1"/>
        <end position="68"/>
    </location>
</feature>